<dbReference type="InterPro" id="IPR000424">
    <property type="entry name" value="Primosome_PriB/ssb"/>
</dbReference>
<dbReference type="PANTHER" id="PTHR10302">
    <property type="entry name" value="SINGLE-STRANDED DNA-BINDING PROTEIN"/>
    <property type="match status" value="1"/>
</dbReference>
<dbReference type="Gene3D" id="2.40.50.140">
    <property type="entry name" value="Nucleic acid-binding proteins"/>
    <property type="match status" value="1"/>
</dbReference>
<dbReference type="GO" id="GO:0006260">
    <property type="term" value="P:DNA replication"/>
    <property type="evidence" value="ECO:0007669"/>
    <property type="project" value="InterPro"/>
</dbReference>
<dbReference type="PROSITE" id="PS50935">
    <property type="entry name" value="SSB"/>
    <property type="match status" value="1"/>
</dbReference>
<dbReference type="Pfam" id="PF00436">
    <property type="entry name" value="SSB"/>
    <property type="match status" value="1"/>
</dbReference>
<dbReference type="InterPro" id="IPR011344">
    <property type="entry name" value="ssDNA-bd"/>
</dbReference>
<keyword evidence="6" id="KW-1185">Reference proteome</keyword>
<dbReference type="Proteomes" id="UP000573599">
    <property type="component" value="Unassembled WGS sequence"/>
</dbReference>
<dbReference type="AlphaFoldDB" id="A0A852WRZ4"/>
<dbReference type="SUPFAM" id="SSF50249">
    <property type="entry name" value="Nucleic acid-binding proteins"/>
    <property type="match status" value="1"/>
</dbReference>
<proteinExistence type="predicted"/>
<name>A0A852WRZ4_9MICO</name>
<dbReference type="GO" id="GO:0009295">
    <property type="term" value="C:nucleoid"/>
    <property type="evidence" value="ECO:0007669"/>
    <property type="project" value="TreeGrafter"/>
</dbReference>
<accession>A0A852WRZ4</accession>
<dbReference type="GO" id="GO:0003697">
    <property type="term" value="F:single-stranded DNA binding"/>
    <property type="evidence" value="ECO:0007669"/>
    <property type="project" value="InterPro"/>
</dbReference>
<evidence type="ECO:0000313" key="5">
    <source>
        <dbReference type="EMBL" id="NYG07982.1"/>
    </source>
</evidence>
<keyword evidence="1 2" id="KW-0238">DNA-binding</keyword>
<dbReference type="InterPro" id="IPR012340">
    <property type="entry name" value="NA-bd_OB-fold"/>
</dbReference>
<protein>
    <recommendedName>
        <fullName evidence="3">Single-stranded DNA-binding protein</fullName>
    </recommendedName>
</protein>
<comment type="caution">
    <text evidence="5">The sequence shown here is derived from an EMBL/GenBank/DDBJ whole genome shotgun (WGS) entry which is preliminary data.</text>
</comment>
<feature type="region of interest" description="Disordered" evidence="4">
    <location>
        <begin position="153"/>
        <end position="206"/>
    </location>
</feature>
<dbReference type="NCBIfam" id="TIGR00621">
    <property type="entry name" value="ssb"/>
    <property type="match status" value="1"/>
</dbReference>
<dbReference type="EMBL" id="JACCAB010000001">
    <property type="protein sequence ID" value="NYG07982.1"/>
    <property type="molecule type" value="Genomic_DNA"/>
</dbReference>
<evidence type="ECO:0000256" key="3">
    <source>
        <dbReference type="RuleBase" id="RU000524"/>
    </source>
</evidence>
<reference evidence="5 6" key="1">
    <citation type="submission" date="2020-07" db="EMBL/GenBank/DDBJ databases">
        <title>Sequencing the genomes of 1000 actinobacteria strains.</title>
        <authorList>
            <person name="Klenk H.-P."/>
        </authorList>
    </citation>
    <scope>NUCLEOTIDE SEQUENCE [LARGE SCALE GENOMIC DNA]</scope>
    <source>
        <strain evidence="5 6">DSM 23987</strain>
    </source>
</reference>
<evidence type="ECO:0000313" key="6">
    <source>
        <dbReference type="Proteomes" id="UP000573599"/>
    </source>
</evidence>
<evidence type="ECO:0000256" key="2">
    <source>
        <dbReference type="PROSITE-ProRule" id="PRU00252"/>
    </source>
</evidence>
<dbReference type="CDD" id="cd04496">
    <property type="entry name" value="SSB_OBF"/>
    <property type="match status" value="1"/>
</dbReference>
<sequence>MSEMNESYITVTGRVVADPESRTTRTGVPFAAFRLASTVRRPNTKTREYEDAGTSFYNVTAFRSLGANVANSLKKGEPVVVYGRLRVNQWMRSDNTHATSVEIDAYNVGHDLSWGTTTLTRVTRAQLDTHDRMADGGVQDAMAALEGEAPVVEEDLDSFDPGDLAARRSGEEGQDSGDPATDSYVVAQEPTGLVPRAEGGRELSAV</sequence>
<organism evidence="5 6">
    <name type="scientific">Pedococcus badiiscoriae</name>
    <dbReference type="NCBI Taxonomy" id="642776"/>
    <lineage>
        <taxon>Bacteria</taxon>
        <taxon>Bacillati</taxon>
        <taxon>Actinomycetota</taxon>
        <taxon>Actinomycetes</taxon>
        <taxon>Micrococcales</taxon>
        <taxon>Intrasporangiaceae</taxon>
        <taxon>Pedococcus</taxon>
    </lineage>
</organism>
<gene>
    <name evidence="5" type="ORF">BJ986_002469</name>
</gene>
<evidence type="ECO:0000256" key="4">
    <source>
        <dbReference type="SAM" id="MobiDB-lite"/>
    </source>
</evidence>
<dbReference type="PANTHER" id="PTHR10302:SF27">
    <property type="entry name" value="SINGLE-STRANDED DNA-BINDING PROTEIN"/>
    <property type="match status" value="1"/>
</dbReference>
<evidence type="ECO:0000256" key="1">
    <source>
        <dbReference type="ARBA" id="ARBA00023125"/>
    </source>
</evidence>